<sequence>MKVVGKYLNSFSANVAKGMLESAGIKAAVMNEYLPIISGITNDDLLSITLVVNDEDYQEAVRLLEASSNAE</sequence>
<organism evidence="2 3">
    <name type="scientific">Candidatus Egerieousia excrementavium</name>
    <dbReference type="NCBI Taxonomy" id="2840778"/>
    <lineage>
        <taxon>Bacteria</taxon>
        <taxon>Pseudomonadati</taxon>
        <taxon>Bacteroidota</taxon>
        <taxon>Bacteroidia</taxon>
        <taxon>Bacteroidales</taxon>
        <taxon>Candidatus Egerieousia</taxon>
    </lineage>
</organism>
<reference evidence="2" key="1">
    <citation type="submission" date="2020-10" db="EMBL/GenBank/DDBJ databases">
        <authorList>
            <person name="Gilroy R."/>
        </authorList>
    </citation>
    <scope>NUCLEOTIDE SEQUENCE</scope>
    <source>
        <strain evidence="2">15467</strain>
    </source>
</reference>
<evidence type="ECO:0000313" key="2">
    <source>
        <dbReference type="EMBL" id="MBO8429195.1"/>
    </source>
</evidence>
<dbReference type="Pfam" id="PF09413">
    <property type="entry name" value="DUF2007"/>
    <property type="match status" value="1"/>
</dbReference>
<dbReference type="Proteomes" id="UP000823635">
    <property type="component" value="Unassembled WGS sequence"/>
</dbReference>
<dbReference type="EMBL" id="JADINB010000102">
    <property type="protein sequence ID" value="MBO8429195.1"/>
    <property type="molecule type" value="Genomic_DNA"/>
</dbReference>
<gene>
    <name evidence="2" type="ORF">IAC68_04605</name>
</gene>
<protein>
    <submittedName>
        <fullName evidence="2">DUF2007 domain-containing protein</fullName>
    </submittedName>
</protein>
<accession>A0A9D9DM98</accession>
<evidence type="ECO:0000259" key="1">
    <source>
        <dbReference type="Pfam" id="PF09413"/>
    </source>
</evidence>
<proteinExistence type="predicted"/>
<dbReference type="SUPFAM" id="SSF54913">
    <property type="entry name" value="GlnB-like"/>
    <property type="match status" value="1"/>
</dbReference>
<evidence type="ECO:0000313" key="3">
    <source>
        <dbReference type="Proteomes" id="UP000823635"/>
    </source>
</evidence>
<dbReference type="Gene3D" id="3.30.70.790">
    <property type="entry name" value="UreE, C-terminal domain"/>
    <property type="match status" value="1"/>
</dbReference>
<dbReference type="InterPro" id="IPR018551">
    <property type="entry name" value="DUF2007"/>
</dbReference>
<reference evidence="2" key="2">
    <citation type="journal article" date="2021" name="PeerJ">
        <title>Extensive microbial diversity within the chicken gut microbiome revealed by metagenomics and culture.</title>
        <authorList>
            <person name="Gilroy R."/>
            <person name="Ravi A."/>
            <person name="Getino M."/>
            <person name="Pursley I."/>
            <person name="Horton D.L."/>
            <person name="Alikhan N.F."/>
            <person name="Baker D."/>
            <person name="Gharbi K."/>
            <person name="Hall N."/>
            <person name="Watson M."/>
            <person name="Adriaenssens E.M."/>
            <person name="Foster-Nyarko E."/>
            <person name="Jarju S."/>
            <person name="Secka A."/>
            <person name="Antonio M."/>
            <person name="Oren A."/>
            <person name="Chaudhuri R.R."/>
            <person name="La Ragione R."/>
            <person name="Hildebrand F."/>
            <person name="Pallen M.J."/>
        </authorList>
    </citation>
    <scope>NUCLEOTIDE SEQUENCE</scope>
    <source>
        <strain evidence="2">15467</strain>
    </source>
</reference>
<dbReference type="AlphaFoldDB" id="A0A9D9DM98"/>
<dbReference type="InterPro" id="IPR011322">
    <property type="entry name" value="N-reg_PII-like_a/b"/>
</dbReference>
<comment type="caution">
    <text evidence="2">The sequence shown here is derived from an EMBL/GenBank/DDBJ whole genome shotgun (WGS) entry which is preliminary data.</text>
</comment>
<name>A0A9D9DM98_9BACT</name>
<feature type="domain" description="DUF2007" evidence="1">
    <location>
        <begin position="9"/>
        <end position="66"/>
    </location>
</feature>